<dbReference type="Proteomes" id="UP000244925">
    <property type="component" value="Unassembled WGS sequence"/>
</dbReference>
<dbReference type="EMBL" id="PUBV01000020">
    <property type="protein sequence ID" value="PWB06733.1"/>
    <property type="molecule type" value="Genomic_DNA"/>
</dbReference>
<dbReference type="RefSeq" id="WP_107036492.1">
    <property type="nucleotide sequence ID" value="NZ_CP098825.1"/>
</dbReference>
<evidence type="ECO:0000259" key="1">
    <source>
        <dbReference type="Pfam" id="PF13280"/>
    </source>
</evidence>
<dbReference type="AlphaFoldDB" id="A0A2V1IWP8"/>
<evidence type="ECO:0000313" key="4">
    <source>
        <dbReference type="Proteomes" id="UP000244925"/>
    </source>
</evidence>
<proteinExistence type="predicted"/>
<feature type="domain" description="WYL" evidence="1">
    <location>
        <begin position="152"/>
        <end position="218"/>
    </location>
</feature>
<dbReference type="PANTHER" id="PTHR34580">
    <property type="match status" value="1"/>
</dbReference>
<keyword evidence="4" id="KW-1185">Reference proteome</keyword>
<dbReference type="Pfam" id="PF25583">
    <property type="entry name" value="WCX"/>
    <property type="match status" value="1"/>
</dbReference>
<dbReference type="InterPro" id="IPR026881">
    <property type="entry name" value="WYL_dom"/>
</dbReference>
<reference evidence="4" key="1">
    <citation type="submission" date="2018-02" db="EMBL/GenBank/DDBJ databases">
        <authorList>
            <person name="Clavel T."/>
            <person name="Strowig T."/>
        </authorList>
    </citation>
    <scope>NUCLEOTIDE SEQUENCE [LARGE SCALE GENOMIC DNA]</scope>
    <source>
        <strain evidence="4">DSM 100764</strain>
    </source>
</reference>
<dbReference type="Pfam" id="PF13280">
    <property type="entry name" value="WYL"/>
    <property type="match status" value="1"/>
</dbReference>
<accession>A0A2V1IWP8</accession>
<feature type="domain" description="WCX" evidence="2">
    <location>
        <begin position="254"/>
        <end position="328"/>
    </location>
</feature>
<sequence>MPNTKSSDIRYKVLDRCLRRGGYSMANLRDAVNEELEFQGLSPVTALNTIRGDIRFIETTYPDIIVKETRSGRNKTYAYENPDSSIFKLQFNDEELSQLSQCMAILSQFEGMPQMDWLQSFMDRFKLSLNIESDGKQIVGFDYNPYLKGRQHFASLLTAISEKRVLSLEYKNFKQEKVDTIIVHPYFLKEYNNRWFLLGFNEDKHKISNFAFDRIISINTVSFPKYRENEEIDFNQEYFDDIIGVSHTNAEQQPIIIKVAKDTYPYIETKALHWSQSVVDRDEDSVTIKIKVAPNFELEQCLLSYGEAITIEQPVSLREKIKERINRMRNNYELVQND</sequence>
<comment type="caution">
    <text evidence="3">The sequence shown here is derived from an EMBL/GenBank/DDBJ whole genome shotgun (WGS) entry which is preliminary data.</text>
</comment>
<dbReference type="PROSITE" id="PS52050">
    <property type="entry name" value="WYL"/>
    <property type="match status" value="1"/>
</dbReference>
<gene>
    <name evidence="3" type="ORF">C5O25_09425</name>
</gene>
<protein>
    <submittedName>
        <fullName evidence="3">WYL domain-containing protein</fullName>
    </submittedName>
</protein>
<evidence type="ECO:0000259" key="2">
    <source>
        <dbReference type="Pfam" id="PF25583"/>
    </source>
</evidence>
<evidence type="ECO:0000313" key="3">
    <source>
        <dbReference type="EMBL" id="PWB06733.1"/>
    </source>
</evidence>
<name>A0A2V1IWP8_9BACT</name>
<dbReference type="GeneID" id="93424734"/>
<dbReference type="InterPro" id="IPR051534">
    <property type="entry name" value="CBASS_pafABC_assoc_protein"/>
</dbReference>
<organism evidence="3 4">
    <name type="scientific">Paramuribaculum intestinale</name>
    <dbReference type="NCBI Taxonomy" id="2094151"/>
    <lineage>
        <taxon>Bacteria</taxon>
        <taxon>Pseudomonadati</taxon>
        <taxon>Bacteroidota</taxon>
        <taxon>Bacteroidia</taxon>
        <taxon>Bacteroidales</taxon>
        <taxon>Muribaculaceae</taxon>
        <taxon>Paramuribaculum</taxon>
    </lineage>
</organism>
<dbReference type="PANTHER" id="PTHR34580:SF9">
    <property type="entry name" value="SLL5097 PROTEIN"/>
    <property type="match status" value="1"/>
</dbReference>
<dbReference type="InterPro" id="IPR057727">
    <property type="entry name" value="WCX_dom"/>
</dbReference>